<comment type="caution">
    <text evidence="3">The sequence shown here is derived from an EMBL/GenBank/DDBJ whole genome shotgun (WGS) entry which is preliminary data.</text>
</comment>
<evidence type="ECO:0000259" key="2">
    <source>
        <dbReference type="Pfam" id="PF04909"/>
    </source>
</evidence>
<dbReference type="Proteomes" id="UP001597277">
    <property type="component" value="Unassembled WGS sequence"/>
</dbReference>
<sequence>MIIDAHHHYWHTAAQEQPWRDPAHEALARDYLPGDLAPQLAEAGVERTVLVQSVDTPEENDRLHRFADEAGTVAGVVGYLPLHDADGSRAELDRAATERWCGVRCLIGRDPIPWLTEAPSRSLFAALADRGLAWDVVPVTDEQTDSVLELADAVPELRIVVDHLARPPLDGSDRNAWERRIEALAGRPNVAMKVSVGIDVLSRWERWEPEALHPYVRHAVETFGPQRLLLASNWPVVELATDYRHAVTDLRAVLAAHLGPAELSDICGRSAADWYGLRTSDTADAAAAGPADRP</sequence>
<evidence type="ECO:0000313" key="3">
    <source>
        <dbReference type="EMBL" id="MFD1719597.1"/>
    </source>
</evidence>
<dbReference type="Gene3D" id="3.20.20.140">
    <property type="entry name" value="Metal-dependent hydrolases"/>
    <property type="match status" value="1"/>
</dbReference>
<dbReference type="SUPFAM" id="SSF51556">
    <property type="entry name" value="Metallo-dependent hydrolases"/>
    <property type="match status" value="1"/>
</dbReference>
<gene>
    <name evidence="3" type="ORF">ACFSE6_17265</name>
</gene>
<dbReference type="InterPro" id="IPR052350">
    <property type="entry name" value="Metallo-dep_Lactonases"/>
</dbReference>
<keyword evidence="4" id="KW-1185">Reference proteome</keyword>
<evidence type="ECO:0000313" key="4">
    <source>
        <dbReference type="Proteomes" id="UP001597277"/>
    </source>
</evidence>
<dbReference type="InterPro" id="IPR006680">
    <property type="entry name" value="Amidohydro-rel"/>
</dbReference>
<dbReference type="PANTHER" id="PTHR43569:SF2">
    <property type="entry name" value="AMIDOHYDROLASE-RELATED DOMAIN-CONTAINING PROTEIN"/>
    <property type="match status" value="1"/>
</dbReference>
<comment type="similarity">
    <text evidence="1">Belongs to the metallo-dependent hydrolases superfamily.</text>
</comment>
<protein>
    <submittedName>
        <fullName evidence="3">Amidohydrolase family protein</fullName>
    </submittedName>
</protein>
<name>A0ABW4L8Q4_9MICO</name>
<organism evidence="3 4">
    <name type="scientific">Georgenia deserti</name>
    <dbReference type="NCBI Taxonomy" id="2093781"/>
    <lineage>
        <taxon>Bacteria</taxon>
        <taxon>Bacillati</taxon>
        <taxon>Actinomycetota</taxon>
        <taxon>Actinomycetes</taxon>
        <taxon>Micrococcales</taxon>
        <taxon>Bogoriellaceae</taxon>
        <taxon>Georgenia</taxon>
    </lineage>
</organism>
<dbReference type="InterPro" id="IPR032466">
    <property type="entry name" value="Metal_Hydrolase"/>
</dbReference>
<feature type="domain" description="Amidohydrolase-related" evidence="2">
    <location>
        <begin position="3"/>
        <end position="277"/>
    </location>
</feature>
<proteinExistence type="inferred from homology"/>
<dbReference type="RefSeq" id="WP_388010216.1">
    <property type="nucleotide sequence ID" value="NZ_JBHUEE010000011.1"/>
</dbReference>
<accession>A0ABW4L8Q4</accession>
<dbReference type="PANTHER" id="PTHR43569">
    <property type="entry name" value="AMIDOHYDROLASE"/>
    <property type="match status" value="1"/>
</dbReference>
<reference evidence="4" key="1">
    <citation type="journal article" date="2019" name="Int. J. Syst. Evol. Microbiol.">
        <title>The Global Catalogue of Microorganisms (GCM) 10K type strain sequencing project: providing services to taxonomists for standard genome sequencing and annotation.</title>
        <authorList>
            <consortium name="The Broad Institute Genomics Platform"/>
            <consortium name="The Broad Institute Genome Sequencing Center for Infectious Disease"/>
            <person name="Wu L."/>
            <person name="Ma J."/>
        </authorList>
    </citation>
    <scope>NUCLEOTIDE SEQUENCE [LARGE SCALE GENOMIC DNA]</scope>
    <source>
        <strain evidence="4">JCM 17130</strain>
    </source>
</reference>
<evidence type="ECO:0000256" key="1">
    <source>
        <dbReference type="ARBA" id="ARBA00038310"/>
    </source>
</evidence>
<dbReference type="Pfam" id="PF04909">
    <property type="entry name" value="Amidohydro_2"/>
    <property type="match status" value="1"/>
</dbReference>
<dbReference type="EMBL" id="JBHUEE010000011">
    <property type="protein sequence ID" value="MFD1719597.1"/>
    <property type="molecule type" value="Genomic_DNA"/>
</dbReference>